<name>A0A5N6M6I7_9ASTR</name>
<feature type="compositionally biased region" description="Low complexity" evidence="1">
    <location>
        <begin position="33"/>
        <end position="48"/>
    </location>
</feature>
<evidence type="ECO:0000259" key="2">
    <source>
        <dbReference type="Pfam" id="PF13976"/>
    </source>
</evidence>
<sequence length="252" mass="28189">MLQYDTGNQDGSNYGSSGIKGICGAIGWTSDRGSSTGIRGRGSFSEQGGRSGSKGRGYGHGRALDSIILSLRQLTEVGYSITIKNEHLTMRDYEDRLVLKVANAREESWLWHLRLGDVNFQTLEVMSSKGVVKGLSSVKRFAQIPSHVMSTITNLTQFHGLDDEDALGHLSLFVRICDTFRINDVSEEAVYIRLVSFTLTKFMKKCYPPKSARLRDQIHSFRMDDDEPYYLAWERFNSLLSKCPSTACLIGP</sequence>
<dbReference type="EMBL" id="SZYD01000016">
    <property type="protein sequence ID" value="KAD3336102.1"/>
    <property type="molecule type" value="Genomic_DNA"/>
</dbReference>
<organism evidence="3 4">
    <name type="scientific">Mikania micrantha</name>
    <name type="common">bitter vine</name>
    <dbReference type="NCBI Taxonomy" id="192012"/>
    <lineage>
        <taxon>Eukaryota</taxon>
        <taxon>Viridiplantae</taxon>
        <taxon>Streptophyta</taxon>
        <taxon>Embryophyta</taxon>
        <taxon>Tracheophyta</taxon>
        <taxon>Spermatophyta</taxon>
        <taxon>Magnoliopsida</taxon>
        <taxon>eudicotyledons</taxon>
        <taxon>Gunneridae</taxon>
        <taxon>Pentapetalae</taxon>
        <taxon>asterids</taxon>
        <taxon>campanulids</taxon>
        <taxon>Asterales</taxon>
        <taxon>Asteraceae</taxon>
        <taxon>Asteroideae</taxon>
        <taxon>Heliantheae alliance</taxon>
        <taxon>Eupatorieae</taxon>
        <taxon>Mikania</taxon>
    </lineage>
</organism>
<protein>
    <recommendedName>
        <fullName evidence="2">GAG-pre-integrase domain-containing protein</fullName>
    </recommendedName>
</protein>
<proteinExistence type="predicted"/>
<feature type="domain" description="GAG-pre-integrase" evidence="2">
    <location>
        <begin position="100"/>
        <end position="139"/>
    </location>
</feature>
<feature type="compositionally biased region" description="Gly residues" evidence="1">
    <location>
        <begin position="49"/>
        <end position="58"/>
    </location>
</feature>
<evidence type="ECO:0000256" key="1">
    <source>
        <dbReference type="SAM" id="MobiDB-lite"/>
    </source>
</evidence>
<accession>A0A5N6M6I7</accession>
<dbReference type="OrthoDB" id="1064227at2759"/>
<evidence type="ECO:0000313" key="4">
    <source>
        <dbReference type="Proteomes" id="UP000326396"/>
    </source>
</evidence>
<reference evidence="3 4" key="1">
    <citation type="submission" date="2019-05" db="EMBL/GenBank/DDBJ databases">
        <title>Mikania micrantha, genome provides insights into the molecular mechanism of rapid growth.</title>
        <authorList>
            <person name="Liu B."/>
        </authorList>
    </citation>
    <scope>NUCLEOTIDE SEQUENCE [LARGE SCALE GENOMIC DNA]</scope>
    <source>
        <strain evidence="3">NLD-2019</strain>
        <tissue evidence="3">Leaf</tissue>
    </source>
</reference>
<dbReference type="Proteomes" id="UP000326396">
    <property type="component" value="Linkage Group LG6"/>
</dbReference>
<keyword evidence="4" id="KW-1185">Reference proteome</keyword>
<comment type="caution">
    <text evidence="3">The sequence shown here is derived from an EMBL/GenBank/DDBJ whole genome shotgun (WGS) entry which is preliminary data.</text>
</comment>
<dbReference type="AlphaFoldDB" id="A0A5N6M6I7"/>
<feature type="region of interest" description="Disordered" evidence="1">
    <location>
        <begin position="33"/>
        <end position="58"/>
    </location>
</feature>
<dbReference type="InterPro" id="IPR025724">
    <property type="entry name" value="GAG-pre-integrase_dom"/>
</dbReference>
<evidence type="ECO:0000313" key="3">
    <source>
        <dbReference type="EMBL" id="KAD3336102.1"/>
    </source>
</evidence>
<dbReference type="Pfam" id="PF13976">
    <property type="entry name" value="gag_pre-integrs"/>
    <property type="match status" value="1"/>
</dbReference>
<gene>
    <name evidence="3" type="ORF">E3N88_31621</name>
</gene>